<dbReference type="Gene3D" id="1.10.510.10">
    <property type="entry name" value="Transferase(Phosphotransferase) domain 1"/>
    <property type="match status" value="1"/>
</dbReference>
<dbReference type="PROSITE" id="PS50011">
    <property type="entry name" value="PROTEIN_KINASE_DOM"/>
    <property type="match status" value="1"/>
</dbReference>
<evidence type="ECO:0000256" key="4">
    <source>
        <dbReference type="ARBA" id="ARBA00022741"/>
    </source>
</evidence>
<accession>A0A250DDU4</accession>
<feature type="region of interest" description="Disordered" evidence="8">
    <location>
        <begin position="1"/>
        <end position="28"/>
    </location>
</feature>
<feature type="transmembrane region" description="Helical" evidence="9">
    <location>
        <begin position="406"/>
        <end position="427"/>
    </location>
</feature>
<dbReference type="PROSITE" id="PS00109">
    <property type="entry name" value="PROTEIN_KINASE_TYR"/>
    <property type="match status" value="1"/>
</dbReference>
<dbReference type="InterPro" id="IPR011009">
    <property type="entry name" value="Kinase-like_dom_sf"/>
</dbReference>
<dbReference type="Pfam" id="PF14326">
    <property type="entry name" value="DUF4384"/>
    <property type="match status" value="1"/>
</dbReference>
<evidence type="ECO:0000313" key="11">
    <source>
        <dbReference type="EMBL" id="ATA52301.1"/>
    </source>
</evidence>
<protein>
    <recommendedName>
        <fullName evidence="2">non-specific serine/threonine protein kinase</fullName>
        <ecNumber evidence="2">2.7.11.1</ecNumber>
    </recommendedName>
</protein>
<feature type="transmembrane region" description="Helical" evidence="9">
    <location>
        <begin position="516"/>
        <end position="537"/>
    </location>
</feature>
<dbReference type="Pfam" id="PF00069">
    <property type="entry name" value="Pkinase"/>
    <property type="match status" value="1"/>
</dbReference>
<dbReference type="InterPro" id="IPR000719">
    <property type="entry name" value="Prot_kinase_dom"/>
</dbReference>
<dbReference type="CDD" id="cd14014">
    <property type="entry name" value="STKc_PknB_like"/>
    <property type="match status" value="1"/>
</dbReference>
<evidence type="ECO:0000256" key="3">
    <source>
        <dbReference type="ARBA" id="ARBA00022679"/>
    </source>
</evidence>
<evidence type="ECO:0000256" key="7">
    <source>
        <dbReference type="PROSITE-ProRule" id="PRU10141"/>
    </source>
</evidence>
<dbReference type="KEGG" id="vbo:CKY39_02985"/>
<evidence type="ECO:0000256" key="8">
    <source>
        <dbReference type="SAM" id="MobiDB-lite"/>
    </source>
</evidence>
<evidence type="ECO:0000256" key="1">
    <source>
        <dbReference type="ARBA" id="ARBA00010886"/>
    </source>
</evidence>
<feature type="region of interest" description="Disordered" evidence="8">
    <location>
        <begin position="435"/>
        <end position="478"/>
    </location>
</feature>
<dbReference type="EC" id="2.7.11.1" evidence="2"/>
<dbReference type="SMART" id="SM00219">
    <property type="entry name" value="TyrKc"/>
    <property type="match status" value="1"/>
</dbReference>
<feature type="region of interest" description="Disordered" evidence="8">
    <location>
        <begin position="350"/>
        <end position="378"/>
    </location>
</feature>
<feature type="domain" description="Protein kinase" evidence="10">
    <location>
        <begin position="68"/>
        <end position="352"/>
    </location>
</feature>
<comment type="similarity">
    <text evidence="1">Belongs to the protein kinase superfamily. NEK Ser/Thr protein kinase family. NIMA subfamily.</text>
</comment>
<name>A0A250DDU4_9BURK</name>
<dbReference type="PANTHER" id="PTHR43671:SF13">
    <property type="entry name" value="SERINE_THREONINE-PROTEIN KINASE NEK2"/>
    <property type="match status" value="1"/>
</dbReference>
<evidence type="ECO:0000259" key="10">
    <source>
        <dbReference type="PROSITE" id="PS50011"/>
    </source>
</evidence>
<dbReference type="InterPro" id="IPR050660">
    <property type="entry name" value="NEK_Ser/Thr_kinase"/>
</dbReference>
<evidence type="ECO:0000256" key="5">
    <source>
        <dbReference type="ARBA" id="ARBA00022777"/>
    </source>
</evidence>
<dbReference type="PROSITE" id="PS00107">
    <property type="entry name" value="PROTEIN_KINASE_ATP"/>
    <property type="match status" value="1"/>
</dbReference>
<feature type="binding site" evidence="7">
    <location>
        <position position="97"/>
    </location>
    <ligand>
        <name>ATP</name>
        <dbReference type="ChEBI" id="CHEBI:30616"/>
    </ligand>
</feature>
<dbReference type="GO" id="GO:0005524">
    <property type="term" value="F:ATP binding"/>
    <property type="evidence" value="ECO:0007669"/>
    <property type="project" value="UniProtKB-UniRule"/>
</dbReference>
<dbReference type="InterPro" id="IPR020635">
    <property type="entry name" value="Tyr_kinase_cat_dom"/>
</dbReference>
<feature type="compositionally biased region" description="Pro residues" evidence="8">
    <location>
        <begin position="459"/>
        <end position="471"/>
    </location>
</feature>
<dbReference type="Proteomes" id="UP000217154">
    <property type="component" value="Chromosome"/>
</dbReference>
<keyword evidence="5 11" id="KW-0418">Kinase</keyword>
<dbReference type="InterPro" id="IPR017441">
    <property type="entry name" value="Protein_kinase_ATP_BS"/>
</dbReference>
<dbReference type="GO" id="GO:0004713">
    <property type="term" value="F:protein tyrosine kinase activity"/>
    <property type="evidence" value="ECO:0007669"/>
    <property type="project" value="InterPro"/>
</dbReference>
<keyword evidence="4 7" id="KW-0547">Nucleotide-binding</keyword>
<keyword evidence="9" id="KW-0812">Transmembrane</keyword>
<evidence type="ECO:0000256" key="6">
    <source>
        <dbReference type="ARBA" id="ARBA00022840"/>
    </source>
</evidence>
<keyword evidence="6 7" id="KW-0067">ATP-binding</keyword>
<keyword evidence="11" id="KW-0723">Serine/threonine-protein kinase</keyword>
<keyword evidence="9" id="KW-1133">Transmembrane helix</keyword>
<organism evidence="11 12">
    <name type="scientific">Variovorax boronicumulans</name>
    <dbReference type="NCBI Taxonomy" id="436515"/>
    <lineage>
        <taxon>Bacteria</taxon>
        <taxon>Pseudomonadati</taxon>
        <taxon>Pseudomonadota</taxon>
        <taxon>Betaproteobacteria</taxon>
        <taxon>Burkholderiales</taxon>
        <taxon>Comamonadaceae</taxon>
        <taxon>Variovorax</taxon>
    </lineage>
</organism>
<evidence type="ECO:0000256" key="2">
    <source>
        <dbReference type="ARBA" id="ARBA00012513"/>
    </source>
</evidence>
<dbReference type="RefSeq" id="WP_095743399.1">
    <property type="nucleotide sequence ID" value="NZ_CP023284.1"/>
</dbReference>
<dbReference type="EMBL" id="CP023284">
    <property type="protein sequence ID" value="ATA52301.1"/>
    <property type="molecule type" value="Genomic_DNA"/>
</dbReference>
<gene>
    <name evidence="11" type="ORF">CKY39_02985</name>
</gene>
<reference evidence="11 12" key="1">
    <citation type="submission" date="2017-09" db="EMBL/GenBank/DDBJ databases">
        <title>The diverse metabolic capabilities of V. boronicumulans make it an excellent choice for continued studies on novel biodegradation.</title>
        <authorList>
            <person name="Sun S."/>
        </authorList>
    </citation>
    <scope>NUCLEOTIDE SEQUENCE [LARGE SCALE GENOMIC DNA]</scope>
    <source>
        <strain evidence="11 12">J1</strain>
    </source>
</reference>
<evidence type="ECO:0000256" key="9">
    <source>
        <dbReference type="SAM" id="Phobius"/>
    </source>
</evidence>
<keyword evidence="3" id="KW-0808">Transferase</keyword>
<dbReference type="AlphaFoldDB" id="A0A250DDU4"/>
<dbReference type="InterPro" id="IPR025493">
    <property type="entry name" value="DUF4384"/>
</dbReference>
<dbReference type="PANTHER" id="PTHR43671">
    <property type="entry name" value="SERINE/THREONINE-PROTEIN KINASE NEK"/>
    <property type="match status" value="1"/>
</dbReference>
<evidence type="ECO:0000313" key="12">
    <source>
        <dbReference type="Proteomes" id="UP000217154"/>
    </source>
</evidence>
<dbReference type="GO" id="GO:0004674">
    <property type="term" value="F:protein serine/threonine kinase activity"/>
    <property type="evidence" value="ECO:0007669"/>
    <property type="project" value="UniProtKB-KW"/>
</dbReference>
<dbReference type="InterPro" id="IPR008266">
    <property type="entry name" value="Tyr_kinase_AS"/>
</dbReference>
<dbReference type="SUPFAM" id="SSF56112">
    <property type="entry name" value="Protein kinase-like (PK-like)"/>
    <property type="match status" value="1"/>
</dbReference>
<sequence length="640" mass="67199">MTDNALPPEDDRTRVVSRPVPSTSEADTGATVITGGGFTTASGVPVTSPATATHDAGLLPVGSRLAEFEITRVVGQGGFGVVYEAWDHTLERVVAIKEYLPTSLSTRQQDGTVVPLSERHRETFDLGMRSFINEARLLAQFDHPSLLKVYRFWQEKGTTYMVMPFYKGDTLREALVAIPAGVDEAWLTRIMDGVTQALAVMHNAHCYHRDIAPDNIILLEGSGRPVVLDFGAARRVITDKTQAITVILKPGYAPIEQYAEMPDMSQGAWTDVYALAAVMHVAVCGRAPPPSVARLLSDSYVPLAGNDILRQRYSDRLLAAIDAGLGVRPEARPQSMAELRAALGLEVGHSIAPTPRTVPPSGARSSSQSGADAPTVIGTAHMPKPIAAKAPAANNNSKGSGGSNKAVLGAVAAAVLVAAAGGGWWFLGRTGGEGDVGKTAQTATSAPPPDTPTQVAEAPPSPPPPPPPKPRTPAESLQSLAAGAAPGFDVTATPKKAEVAIGKDKLAFEVRSKRDGFVYVFLLSSGGEMFLLFPNLLDKYNKITANAALALPRASWPMDAGGPAGTNQFAVLVSEHERDFGASGVQNEGVFPQFPLPVLAALEATRGTGPSPLLGKPVCAPGAPPCNDVYGVANFKIVEK</sequence>
<keyword evidence="9" id="KW-0472">Membrane</keyword>
<proteinExistence type="inferred from homology"/>